<evidence type="ECO:0000259" key="4">
    <source>
        <dbReference type="PROSITE" id="PS50158"/>
    </source>
</evidence>
<dbReference type="InterPro" id="IPR001878">
    <property type="entry name" value="Znf_CCHC"/>
</dbReference>
<feature type="domain" description="CCHC-type" evidence="4">
    <location>
        <begin position="399"/>
        <end position="414"/>
    </location>
</feature>
<dbReference type="GO" id="GO:0003676">
    <property type="term" value="F:nucleic acid binding"/>
    <property type="evidence" value="ECO:0007669"/>
    <property type="project" value="InterPro"/>
</dbReference>
<evidence type="ECO:0000313" key="6">
    <source>
        <dbReference type="Proteomes" id="UP000325313"/>
    </source>
</evidence>
<comment type="caution">
    <text evidence="5">The sequence shown here is derived from an EMBL/GenBank/DDBJ whole genome shotgun (WGS) entry which is preliminary data.</text>
</comment>
<gene>
    <name evidence="5" type="ORF">PGTUg99_031529</name>
</gene>
<dbReference type="PROSITE" id="PS50158">
    <property type="entry name" value="ZF_CCHC"/>
    <property type="match status" value="1"/>
</dbReference>
<reference evidence="5 6" key="1">
    <citation type="submission" date="2019-05" db="EMBL/GenBank/DDBJ databases">
        <title>Emergence of the Ug99 lineage of the wheat stem rust pathogen through somatic hybridization.</title>
        <authorList>
            <person name="Li F."/>
            <person name="Upadhyaya N.M."/>
            <person name="Sperschneider J."/>
            <person name="Matny O."/>
            <person name="Nguyen-Phuc H."/>
            <person name="Mago R."/>
            <person name="Raley C."/>
            <person name="Miller M.E."/>
            <person name="Silverstein K.A.T."/>
            <person name="Henningsen E."/>
            <person name="Hirsch C.D."/>
            <person name="Visser B."/>
            <person name="Pretorius Z.A."/>
            <person name="Steffenson B.J."/>
            <person name="Schwessinger B."/>
            <person name="Dodds P.N."/>
            <person name="Figueroa M."/>
        </authorList>
    </citation>
    <scope>NUCLEOTIDE SEQUENCE [LARGE SCALE GENOMIC DNA]</scope>
    <source>
        <strain evidence="5 6">Ug99</strain>
    </source>
</reference>
<feature type="region of interest" description="Disordered" evidence="3">
    <location>
        <begin position="1"/>
        <end position="154"/>
    </location>
</feature>
<evidence type="ECO:0000313" key="5">
    <source>
        <dbReference type="EMBL" id="KAA1109689.1"/>
    </source>
</evidence>
<evidence type="ECO:0000256" key="2">
    <source>
        <dbReference type="PROSITE-ProRule" id="PRU00047"/>
    </source>
</evidence>
<dbReference type="InterPro" id="IPR054722">
    <property type="entry name" value="PolX-like_BBD"/>
</dbReference>
<dbReference type="Gene3D" id="4.10.60.10">
    <property type="entry name" value="Zinc finger, CCHC-type"/>
    <property type="match status" value="1"/>
</dbReference>
<protein>
    <recommendedName>
        <fullName evidence="4">CCHC-type domain-containing protein</fullName>
    </recommendedName>
</protein>
<feature type="compositionally biased region" description="Basic and acidic residues" evidence="3">
    <location>
        <begin position="76"/>
        <end position="85"/>
    </location>
</feature>
<dbReference type="Proteomes" id="UP000325313">
    <property type="component" value="Unassembled WGS sequence"/>
</dbReference>
<evidence type="ECO:0000256" key="3">
    <source>
        <dbReference type="SAM" id="MobiDB-lite"/>
    </source>
</evidence>
<dbReference type="Pfam" id="PF22936">
    <property type="entry name" value="Pol_BBD"/>
    <property type="match status" value="1"/>
</dbReference>
<dbReference type="EMBL" id="VDEP01000304">
    <property type="protein sequence ID" value="KAA1109689.1"/>
    <property type="molecule type" value="Genomic_DNA"/>
</dbReference>
<feature type="compositionally biased region" description="Polar residues" evidence="3">
    <location>
        <begin position="11"/>
        <end position="36"/>
    </location>
</feature>
<dbReference type="GO" id="GO:0006397">
    <property type="term" value="P:mRNA processing"/>
    <property type="evidence" value="ECO:0007669"/>
    <property type="project" value="UniProtKB-KW"/>
</dbReference>
<accession>A0A5B0Q991</accession>
<keyword evidence="1" id="KW-0507">mRNA processing</keyword>
<feature type="compositionally biased region" description="Basic and acidic residues" evidence="3">
    <location>
        <begin position="38"/>
        <end position="53"/>
    </location>
</feature>
<dbReference type="InterPro" id="IPR036875">
    <property type="entry name" value="Znf_CCHC_sf"/>
</dbReference>
<keyword evidence="2" id="KW-0863">Zinc-finger</keyword>
<dbReference type="GO" id="GO:0008270">
    <property type="term" value="F:zinc ion binding"/>
    <property type="evidence" value="ECO:0007669"/>
    <property type="project" value="UniProtKB-KW"/>
</dbReference>
<feature type="compositionally biased region" description="Basic and acidic residues" evidence="3">
    <location>
        <begin position="130"/>
        <end position="154"/>
    </location>
</feature>
<dbReference type="AlphaFoldDB" id="A0A5B0Q991"/>
<proteinExistence type="predicted"/>
<keyword evidence="2" id="KW-0862">Zinc</keyword>
<dbReference type="SUPFAM" id="SSF57756">
    <property type="entry name" value="Retrovirus zinc finger-like domains"/>
    <property type="match status" value="1"/>
</dbReference>
<organism evidence="5 6">
    <name type="scientific">Puccinia graminis f. sp. tritici</name>
    <dbReference type="NCBI Taxonomy" id="56615"/>
    <lineage>
        <taxon>Eukaryota</taxon>
        <taxon>Fungi</taxon>
        <taxon>Dikarya</taxon>
        <taxon>Basidiomycota</taxon>
        <taxon>Pucciniomycotina</taxon>
        <taxon>Pucciniomycetes</taxon>
        <taxon>Pucciniales</taxon>
        <taxon>Pucciniaceae</taxon>
        <taxon>Puccinia</taxon>
    </lineage>
</organism>
<keyword evidence="2" id="KW-0479">Metal-binding</keyword>
<evidence type="ECO:0000256" key="1">
    <source>
        <dbReference type="ARBA" id="ARBA00022664"/>
    </source>
</evidence>
<name>A0A5B0Q991_PUCGR</name>
<dbReference type="Pfam" id="PF00098">
    <property type="entry name" value="zf-CCHC"/>
    <property type="match status" value="1"/>
</dbReference>
<dbReference type="SMART" id="SM00343">
    <property type="entry name" value="ZnF_C2HC"/>
    <property type="match status" value="1"/>
</dbReference>
<sequence>MSDDHRPEYKPQQSAYRKPISTLSKTGRLTPGSNSLRDAIEKQRTSDATDALRRKVGRTITGLTTHGGGSRTASFKGKETARSETPEETAFQPRIADKPTAASSSTNWRRQDPPPHLEPNPTLQLLTEMKAQRDADQARRDRDEERLQRRANMEEQTRIASTVAAVAKRMADDDILKPDGSNLRRWERMLCMHSMEQFGDPNFFTPDEGTVIDSTDEKIGRGILNSSVHRDLIYDLLSLGSLAAVFAHIVAKFRSVNRAAQLKAWRDFISVDPSKHNTTAGILAAFNKTARAFDEVEVSLTLDEMMGLILQANLRDHHRSAFDQKVEIFMETHECQTPSLKDLLRLLDSTRTEQSLLDDSRLAETTSLRLDLKNTNNSANPEENDAQAVEAMAMSKIPKCYICKKPGHIAPDCPAKKRGNTQMYKPPLSQLKSHPFPPCSVTYNFDKLPYISKQVDVKMIDPNVFAEEENEYVFESEELSTEPSGMRFDLRELALDHEGQEVIWDSGASDNVTGDRYALHDFSELDQPIAVRVATDTSCDYITGTGTLKFAGMNGTTIAIRKVYFCE</sequence>